<proteinExistence type="predicted"/>
<feature type="region of interest" description="Disordered" evidence="1">
    <location>
        <begin position="294"/>
        <end position="316"/>
    </location>
</feature>
<feature type="region of interest" description="Disordered" evidence="1">
    <location>
        <begin position="1"/>
        <end position="20"/>
    </location>
</feature>
<evidence type="ECO:0000256" key="1">
    <source>
        <dbReference type="SAM" id="MobiDB-lite"/>
    </source>
</evidence>
<dbReference type="InterPro" id="IPR035899">
    <property type="entry name" value="DBL_dom_sf"/>
</dbReference>
<gene>
    <name evidence="3" type="ORF">CROQUDRAFT_653030</name>
</gene>
<dbReference type="PROSITE" id="PS50010">
    <property type="entry name" value="DH_2"/>
    <property type="match status" value="1"/>
</dbReference>
<comment type="caution">
    <text evidence="3">The sequence shown here is derived from an EMBL/GenBank/DDBJ whole genome shotgun (WGS) entry which is preliminary data.</text>
</comment>
<dbReference type="InterPro" id="IPR051092">
    <property type="entry name" value="FYVE_RhoGEF_PH"/>
</dbReference>
<feature type="compositionally biased region" description="Polar residues" evidence="1">
    <location>
        <begin position="203"/>
        <end position="215"/>
    </location>
</feature>
<feature type="region of interest" description="Disordered" evidence="1">
    <location>
        <begin position="202"/>
        <end position="225"/>
    </location>
</feature>
<keyword evidence="4" id="KW-1185">Reference proteome</keyword>
<reference evidence="3" key="1">
    <citation type="submission" date="2013-11" db="EMBL/GenBank/DDBJ databases">
        <title>Genome sequence of the fusiform rust pathogen reveals effectors for host alternation and coevolution with pine.</title>
        <authorList>
            <consortium name="DOE Joint Genome Institute"/>
            <person name="Smith K."/>
            <person name="Pendleton A."/>
            <person name="Kubisiak T."/>
            <person name="Anderson C."/>
            <person name="Salamov A."/>
            <person name="Aerts A."/>
            <person name="Riley R."/>
            <person name="Clum A."/>
            <person name="Lindquist E."/>
            <person name="Ence D."/>
            <person name="Campbell M."/>
            <person name="Kronenberg Z."/>
            <person name="Feau N."/>
            <person name="Dhillon B."/>
            <person name="Hamelin R."/>
            <person name="Burleigh J."/>
            <person name="Smith J."/>
            <person name="Yandell M."/>
            <person name="Nelson C."/>
            <person name="Grigoriev I."/>
            <person name="Davis J."/>
        </authorList>
    </citation>
    <scope>NUCLEOTIDE SEQUENCE</scope>
    <source>
        <strain evidence="3">G11</strain>
    </source>
</reference>
<dbReference type="OrthoDB" id="2501529at2759"/>
<dbReference type="PANTHER" id="PTHR12673:SF159">
    <property type="entry name" value="LD03170P"/>
    <property type="match status" value="1"/>
</dbReference>
<evidence type="ECO:0000313" key="3">
    <source>
        <dbReference type="EMBL" id="KAG0150032.1"/>
    </source>
</evidence>
<dbReference type="Proteomes" id="UP000886653">
    <property type="component" value="Unassembled WGS sequence"/>
</dbReference>
<feature type="compositionally biased region" description="Polar residues" evidence="1">
    <location>
        <begin position="844"/>
        <end position="869"/>
    </location>
</feature>
<feature type="compositionally biased region" description="Basic and acidic residues" evidence="1">
    <location>
        <begin position="1"/>
        <end position="10"/>
    </location>
</feature>
<evidence type="ECO:0000259" key="2">
    <source>
        <dbReference type="PROSITE" id="PS50010"/>
    </source>
</evidence>
<feature type="compositionally biased region" description="Polar residues" evidence="1">
    <location>
        <begin position="296"/>
        <end position="306"/>
    </location>
</feature>
<dbReference type="SUPFAM" id="SSF48065">
    <property type="entry name" value="DBL homology domain (DH-domain)"/>
    <property type="match status" value="1"/>
</dbReference>
<dbReference type="Gene3D" id="1.20.900.10">
    <property type="entry name" value="Dbl homology (DH) domain"/>
    <property type="match status" value="1"/>
</dbReference>
<evidence type="ECO:0000313" key="4">
    <source>
        <dbReference type="Proteomes" id="UP000886653"/>
    </source>
</evidence>
<dbReference type="GO" id="GO:0005737">
    <property type="term" value="C:cytoplasm"/>
    <property type="evidence" value="ECO:0007669"/>
    <property type="project" value="TreeGrafter"/>
</dbReference>
<dbReference type="CDD" id="cd00160">
    <property type="entry name" value="RhoGEF"/>
    <property type="match status" value="1"/>
</dbReference>
<dbReference type="SMART" id="SM00325">
    <property type="entry name" value="RhoGEF"/>
    <property type="match status" value="1"/>
</dbReference>
<dbReference type="AlphaFoldDB" id="A0A9P6NTE1"/>
<protein>
    <recommendedName>
        <fullName evidence="2">DH domain-containing protein</fullName>
    </recommendedName>
</protein>
<accession>A0A9P6NTE1</accession>
<feature type="region of interest" description="Disordered" evidence="1">
    <location>
        <begin position="60"/>
        <end position="161"/>
    </location>
</feature>
<dbReference type="Pfam" id="PF00621">
    <property type="entry name" value="RhoGEF"/>
    <property type="match status" value="1"/>
</dbReference>
<name>A0A9P6NTE1_9BASI</name>
<sequence>MNPFELEIHQSTDNITTHHHHSKHRLVKLHNETSIPTPHRLTTLDRNSVLQACPRNISIKFKDRNRTNSIGTPPSSHSTPSNTSHKTFSISPLTPQPELTPDKLLYAANPTSSSPNSTPAPPPSRPPRNIRRTTPQASSSASNSPPLRQVHSLTFPSSTSPLEKLFSPAQASAPDLTASLITAQSDSTLGKHSDQLHIPHSASLYNPMSRNSNLSPQPPKPQANSRGIRFSRLLCPASTVDDFVSSVKSPTLYEETSTDEFASADEGDESVWRGEHDADLESLFERMQHWAKSDTIKSPQSRTFSMQPGRPSLPHHWTVPAGNLRDEEHRAANRSYRPTSTRQPSDHLPILSHCVSSHKLVPDPYHHVFETPGQQFNQPTSHPVTRSLSRVFGGVESINTPAVTQKNSSGNERRRLRTSASTYFNLNFRSSSSQARSLDPPLDHSIALSSETETLCSFEIPSRPLNAPFLTPSYTTNNLDSGSRSAAMVRSFSAIGGLAATRHRQLSDERRPGAASAAFPLRKLSILFQPRSRESSFDGGHQFVRPRVIAPKVSTQSISNLASASAPAPAPLTWRASVAGEAYEGLTAEHGSMEMRRQEVIWELCQTEETFVASLRTVIKIFVDPLRRADGQWISNVPPRVASLFESLVDIINVHAQIAEGVGSEERLVERIADRWLGYVPKLEVHQSYLVEFERVSKLLEEMSADRASDFGEFLRMQSELDLCGRMSLSSFLLKPVQRLMKYPLFFKQLRDLTPPMHVDHLSTIALLDATDEIIRVMQEVKGREDDYERTKALEAQIKPVPVPRFKLAIRDRKLLGQGFLRQVQVSTNKLAPPPHQRRPRPLSQVSNESEFGGSTITSTRTDCSSSYSDEAPQTPPDQSGCFPTSPELVPSLPPPSASLVRRATRTSGSARFLGVGTGKESKVSVFVFTDVMVILNTKVTDTLRRKRAASKKGSAVRYQLVEEIGICKVLGVEDHSGESGHDRLMKVRVRSLMTEDQRERVVHFSADEDKEFGRWMGWIERSGHEEVRRAEVRTLARSRSVREALGVKWVGAEDRTWWKERFRIVRAEKNLARNGAR</sequence>
<feature type="compositionally biased region" description="Polar residues" evidence="1">
    <location>
        <begin position="151"/>
        <end position="161"/>
    </location>
</feature>
<dbReference type="InterPro" id="IPR000219">
    <property type="entry name" value="DH_dom"/>
</dbReference>
<feature type="compositionally biased region" description="Low complexity" evidence="1">
    <location>
        <begin position="72"/>
        <end position="85"/>
    </location>
</feature>
<feature type="region of interest" description="Disordered" evidence="1">
    <location>
        <begin position="826"/>
        <end position="904"/>
    </location>
</feature>
<feature type="domain" description="DH" evidence="2">
    <location>
        <begin position="596"/>
        <end position="781"/>
    </location>
</feature>
<dbReference type="GO" id="GO:0005085">
    <property type="term" value="F:guanyl-nucleotide exchange factor activity"/>
    <property type="evidence" value="ECO:0007669"/>
    <property type="project" value="InterPro"/>
</dbReference>
<dbReference type="EMBL" id="MU167223">
    <property type="protein sequence ID" value="KAG0150032.1"/>
    <property type="molecule type" value="Genomic_DNA"/>
</dbReference>
<feature type="compositionally biased region" description="Low complexity" evidence="1">
    <location>
        <begin position="132"/>
        <end position="146"/>
    </location>
</feature>
<organism evidence="3 4">
    <name type="scientific">Cronartium quercuum f. sp. fusiforme G11</name>
    <dbReference type="NCBI Taxonomy" id="708437"/>
    <lineage>
        <taxon>Eukaryota</taxon>
        <taxon>Fungi</taxon>
        <taxon>Dikarya</taxon>
        <taxon>Basidiomycota</taxon>
        <taxon>Pucciniomycotina</taxon>
        <taxon>Pucciniomycetes</taxon>
        <taxon>Pucciniales</taxon>
        <taxon>Coleosporiaceae</taxon>
        <taxon>Cronartium</taxon>
    </lineage>
</organism>
<dbReference type="PANTHER" id="PTHR12673">
    <property type="entry name" value="FACIOGENITAL DYSPLASIA PROTEIN"/>
    <property type="match status" value="1"/>
</dbReference>
<feature type="compositionally biased region" description="Low complexity" evidence="1">
    <location>
        <begin position="107"/>
        <end position="117"/>
    </location>
</feature>